<feature type="transmembrane region" description="Helical" evidence="1">
    <location>
        <begin position="60"/>
        <end position="81"/>
    </location>
</feature>
<comment type="caution">
    <text evidence="2">The sequence shown here is derived from an EMBL/GenBank/DDBJ whole genome shotgun (WGS) entry which is preliminary data.</text>
</comment>
<reference evidence="3" key="1">
    <citation type="journal article" date="2019" name="Int. J. Syst. Evol. Microbiol.">
        <title>The Global Catalogue of Microorganisms (GCM) 10K type strain sequencing project: providing services to taxonomists for standard genome sequencing and annotation.</title>
        <authorList>
            <consortium name="The Broad Institute Genomics Platform"/>
            <consortium name="The Broad Institute Genome Sequencing Center for Infectious Disease"/>
            <person name="Wu L."/>
            <person name="Ma J."/>
        </authorList>
    </citation>
    <scope>NUCLEOTIDE SEQUENCE [LARGE SCALE GENOMIC DNA]</scope>
    <source>
        <strain evidence="3">CGMCC 1.12923</strain>
    </source>
</reference>
<dbReference type="PANTHER" id="PTHR34351">
    <property type="entry name" value="SLR1927 PROTEIN-RELATED"/>
    <property type="match status" value="1"/>
</dbReference>
<organism evidence="2 3">
    <name type="scientific">Lacimicrobium alkaliphilum</name>
    <dbReference type="NCBI Taxonomy" id="1526571"/>
    <lineage>
        <taxon>Bacteria</taxon>
        <taxon>Pseudomonadati</taxon>
        <taxon>Pseudomonadota</taxon>
        <taxon>Gammaproteobacteria</taxon>
        <taxon>Alteromonadales</taxon>
        <taxon>Alteromonadaceae</taxon>
        <taxon>Lacimicrobium</taxon>
    </lineage>
</organism>
<dbReference type="PANTHER" id="PTHR34351:SF1">
    <property type="entry name" value="SLR1927 PROTEIN"/>
    <property type="match status" value="1"/>
</dbReference>
<protein>
    <submittedName>
        <fullName evidence="2">DUF58 domain-containing protein</fullName>
    </submittedName>
</protein>
<keyword evidence="1" id="KW-0812">Transmembrane</keyword>
<sequence length="325" mass="36573">MFRKTLQPQINTWLDKRIPPATDFSLNLGNIFIFPSRFGMLYLILCVALFVLGTNYQNNLILLLGFFLLALFLVSLLSSYLNFAGLKIMVGKVAHPFAGDSVSLPLWIDTSAQKHSAHGRLHLGLYGEKVQLSVDLDRLTNPAELSVPTTRRGRLPLPRVTLSSYFPLGMFRCWTHLRFDRKVLVYPSPLPCPVITYSATGEEESEGNVATGEGYDDFDSLTEYQLGQPLYHVAWKQVAKGQGMISKKFSSTSNNEVWLRLASKTDDELESRLSHLCFMILEMENRGQRFGLKLGDNTIQPGKSSAHRHQCLTSLALYNNEHNDG</sequence>
<dbReference type="EMBL" id="BMGJ01000017">
    <property type="protein sequence ID" value="GGD75727.1"/>
    <property type="molecule type" value="Genomic_DNA"/>
</dbReference>
<keyword evidence="1" id="KW-1133">Transmembrane helix</keyword>
<accession>A0ABQ1RNB8</accession>
<keyword evidence="3" id="KW-1185">Reference proteome</keyword>
<proteinExistence type="predicted"/>
<dbReference type="Proteomes" id="UP000614272">
    <property type="component" value="Unassembled WGS sequence"/>
</dbReference>
<gene>
    <name evidence="2" type="ORF">GCM10011357_33420</name>
</gene>
<name>A0ABQ1RNB8_9ALTE</name>
<evidence type="ECO:0000256" key="1">
    <source>
        <dbReference type="SAM" id="Phobius"/>
    </source>
</evidence>
<evidence type="ECO:0000313" key="3">
    <source>
        <dbReference type="Proteomes" id="UP000614272"/>
    </source>
</evidence>
<evidence type="ECO:0000313" key="2">
    <source>
        <dbReference type="EMBL" id="GGD75727.1"/>
    </source>
</evidence>
<keyword evidence="1" id="KW-0472">Membrane</keyword>
<dbReference type="RefSeq" id="WP_099036224.1">
    <property type="nucleotide sequence ID" value="NZ_BMGJ01000017.1"/>
</dbReference>
<feature type="transmembrane region" description="Helical" evidence="1">
    <location>
        <begin position="31"/>
        <end position="53"/>
    </location>
</feature>